<organism evidence="3 4">
    <name type="scientific">Tepidimonas charontis</name>
    <dbReference type="NCBI Taxonomy" id="2267262"/>
    <lineage>
        <taxon>Bacteria</taxon>
        <taxon>Pseudomonadati</taxon>
        <taxon>Pseudomonadota</taxon>
        <taxon>Betaproteobacteria</taxon>
        <taxon>Burkholderiales</taxon>
        <taxon>Tepidimonas</taxon>
    </lineage>
</organism>
<evidence type="ECO:0000259" key="2">
    <source>
        <dbReference type="Pfam" id="PF00317"/>
    </source>
</evidence>
<accession>A0A554XBG4</accession>
<protein>
    <recommendedName>
        <fullName evidence="2">Ribonucleotide reductase large subunit N-terminal domain-containing protein</fullName>
    </recommendedName>
</protein>
<proteinExistence type="predicted"/>
<dbReference type="Proteomes" id="UP000318294">
    <property type="component" value="Unassembled WGS sequence"/>
</dbReference>
<evidence type="ECO:0000256" key="1">
    <source>
        <dbReference type="ARBA" id="ARBA00023116"/>
    </source>
</evidence>
<dbReference type="RefSeq" id="WP_144328794.1">
    <property type="nucleotide sequence ID" value="NZ_VJON01000031.1"/>
</dbReference>
<dbReference type="Pfam" id="PF00317">
    <property type="entry name" value="Ribonuc_red_lgN"/>
    <property type="match status" value="1"/>
</dbReference>
<comment type="caution">
    <text evidence="3">The sequence shown here is derived from an EMBL/GenBank/DDBJ whole genome shotgun (WGS) entry which is preliminary data.</text>
</comment>
<reference evidence="3 4" key="1">
    <citation type="submission" date="2019-07" db="EMBL/GenBank/DDBJ databases">
        <title>Tepidimonas charontis SPSP-6 draft genome.</title>
        <authorList>
            <person name="Da Costa M.S."/>
            <person name="Froufe H.J.C."/>
            <person name="Egas C."/>
            <person name="Albuquerque L."/>
        </authorList>
    </citation>
    <scope>NUCLEOTIDE SEQUENCE [LARGE SCALE GENOMIC DNA]</scope>
    <source>
        <strain evidence="3 4">SPSP-6</strain>
    </source>
</reference>
<evidence type="ECO:0000313" key="4">
    <source>
        <dbReference type="Proteomes" id="UP000318294"/>
    </source>
</evidence>
<keyword evidence="1" id="KW-0215">Deoxyribonucleotide synthesis</keyword>
<dbReference type="AlphaFoldDB" id="A0A554XBG4"/>
<gene>
    <name evidence="3" type="ORF">Tchar_01866</name>
</gene>
<dbReference type="GO" id="GO:0005524">
    <property type="term" value="F:ATP binding"/>
    <property type="evidence" value="ECO:0007669"/>
    <property type="project" value="InterPro"/>
</dbReference>
<dbReference type="EMBL" id="VJON01000031">
    <property type="protein sequence ID" value="TSE33119.1"/>
    <property type="molecule type" value="Genomic_DNA"/>
</dbReference>
<name>A0A554XBG4_9BURK</name>
<sequence>MDRALPTDPLPALPPQPISLDVLREKYLKPGEQSVDDLFDRVARAVADAEAPEQRALWAARFRQHLAAGACRVPADW</sequence>
<dbReference type="InterPro" id="IPR013509">
    <property type="entry name" value="RNR_lsu_N"/>
</dbReference>
<keyword evidence="4" id="KW-1185">Reference proteome</keyword>
<dbReference type="GO" id="GO:0009263">
    <property type="term" value="P:deoxyribonucleotide biosynthetic process"/>
    <property type="evidence" value="ECO:0007669"/>
    <property type="project" value="UniProtKB-KW"/>
</dbReference>
<dbReference type="SUPFAM" id="SSF51998">
    <property type="entry name" value="PFL-like glycyl radical enzymes"/>
    <property type="match status" value="1"/>
</dbReference>
<feature type="domain" description="Ribonucleotide reductase large subunit N-terminal" evidence="2">
    <location>
        <begin position="16"/>
        <end position="68"/>
    </location>
</feature>
<dbReference type="GO" id="GO:0004748">
    <property type="term" value="F:ribonucleoside-diphosphate reductase activity, thioredoxin disulfide as acceptor"/>
    <property type="evidence" value="ECO:0007669"/>
    <property type="project" value="InterPro"/>
</dbReference>
<evidence type="ECO:0000313" key="3">
    <source>
        <dbReference type="EMBL" id="TSE33119.1"/>
    </source>
</evidence>